<sequence>MQPRQALRQFPRPPLLFRSAQYLPPWANPILSLRPSPNPSQSRPVTLASHTSLPKTRGAPPPPSPPASTLVGTSTTPLQASPNIPTQRTAQIARHLSTSATVDPTRNHQFQYPAPMASPYTVRRVAAPHTLEHRVYLEKDGVPISPFHDIPLYANAEQTVLNMVVEIPRWTNAKLEISKDELLNPIKQDIKKGKLRYVRNCFPHKGYLWNYGAFPQTWEDPNTVHPETKAKGDNDPLDVCEIGELVGYPGQIKQVKVLGVMALLDEEETDWKVIVIDVNDPLAPKLNDVEDVERHLPGLLRATNEWFRIYKIPDGKPENQFAFTGECKNKSYAMDVIRECAEAWDRLIAGKVQPGNVSTTNLTVGHSPSRVSPDQLPPLPPNEDLLPEKIDSSIDKWFFISGAAA</sequence>
<dbReference type="GO" id="GO:0004427">
    <property type="term" value="F:inorganic diphosphate phosphatase activity"/>
    <property type="evidence" value="ECO:0007669"/>
    <property type="project" value="UniProtKB-EC"/>
</dbReference>
<dbReference type="RefSeq" id="XP_060285809.1">
    <property type="nucleotide sequence ID" value="XM_060427296.1"/>
</dbReference>
<comment type="caution">
    <text evidence="13">The sequence shown here is derived from an EMBL/GenBank/DDBJ whole genome shotgun (WGS) entry which is preliminary data.</text>
</comment>
<dbReference type="PANTHER" id="PTHR10286">
    <property type="entry name" value="INORGANIC PYROPHOSPHATASE"/>
    <property type="match status" value="1"/>
</dbReference>
<feature type="region of interest" description="Disordered" evidence="12">
    <location>
        <begin position="27"/>
        <end position="83"/>
    </location>
</feature>
<evidence type="ECO:0000313" key="13">
    <source>
        <dbReference type="EMBL" id="KAK1769596.1"/>
    </source>
</evidence>
<dbReference type="SUPFAM" id="SSF50324">
    <property type="entry name" value="Inorganic pyrophosphatase"/>
    <property type="match status" value="1"/>
</dbReference>
<evidence type="ECO:0000256" key="1">
    <source>
        <dbReference type="ARBA" id="ARBA00001946"/>
    </source>
</evidence>
<keyword evidence="7" id="KW-0378">Hydrolase</keyword>
<comment type="subcellular location">
    <subcellularLocation>
        <location evidence="2">Cytoplasm</location>
    </subcellularLocation>
</comment>
<dbReference type="InterPro" id="IPR008162">
    <property type="entry name" value="Pyrophosphatase"/>
</dbReference>
<comment type="similarity">
    <text evidence="3">Belongs to the PPase family.</text>
</comment>
<reference evidence="13" key="1">
    <citation type="submission" date="2023-06" db="EMBL/GenBank/DDBJ databases">
        <title>Genome-scale phylogeny and comparative genomics of the fungal order Sordariales.</title>
        <authorList>
            <consortium name="Lawrence Berkeley National Laboratory"/>
            <person name="Hensen N."/>
            <person name="Bonometti L."/>
            <person name="Westerberg I."/>
            <person name="Brannstrom I.O."/>
            <person name="Guillou S."/>
            <person name="Cros-Aarteil S."/>
            <person name="Calhoun S."/>
            <person name="Haridas S."/>
            <person name="Kuo A."/>
            <person name="Mondo S."/>
            <person name="Pangilinan J."/>
            <person name="Riley R."/>
            <person name="Labutti K."/>
            <person name="Andreopoulos B."/>
            <person name="Lipzen A."/>
            <person name="Chen C."/>
            <person name="Yanf M."/>
            <person name="Daum C."/>
            <person name="Ng V."/>
            <person name="Clum A."/>
            <person name="Steindorff A."/>
            <person name="Ohm R."/>
            <person name="Martin F."/>
            <person name="Silar P."/>
            <person name="Natvig D."/>
            <person name="Lalanne C."/>
            <person name="Gautier V."/>
            <person name="Ament-Velasquez S.L."/>
            <person name="Kruys A."/>
            <person name="Hutchinson M.I."/>
            <person name="Powell A.J."/>
            <person name="Barry K."/>
            <person name="Miller A.N."/>
            <person name="Grigoriev I.V."/>
            <person name="Debuchy R."/>
            <person name="Gladieux P."/>
            <person name="Thoren M.H."/>
            <person name="Johannesson H."/>
        </authorList>
    </citation>
    <scope>NUCLEOTIDE SEQUENCE</scope>
    <source>
        <strain evidence="13">8032-3</strain>
    </source>
</reference>
<dbReference type="GO" id="GO:0000287">
    <property type="term" value="F:magnesium ion binding"/>
    <property type="evidence" value="ECO:0007669"/>
    <property type="project" value="InterPro"/>
</dbReference>
<keyword evidence="8" id="KW-0460">Magnesium</keyword>
<dbReference type="Gene3D" id="3.90.80.10">
    <property type="entry name" value="Inorganic pyrophosphatase"/>
    <property type="match status" value="1"/>
</dbReference>
<keyword evidence="5" id="KW-0963">Cytoplasm</keyword>
<feature type="compositionally biased region" description="Polar residues" evidence="12">
    <location>
        <begin position="39"/>
        <end position="54"/>
    </location>
</feature>
<keyword evidence="6" id="KW-0479">Metal-binding</keyword>
<organism evidence="13 14">
    <name type="scientific">Phialemonium atrogriseum</name>
    <dbReference type="NCBI Taxonomy" id="1093897"/>
    <lineage>
        <taxon>Eukaryota</taxon>
        <taxon>Fungi</taxon>
        <taxon>Dikarya</taxon>
        <taxon>Ascomycota</taxon>
        <taxon>Pezizomycotina</taxon>
        <taxon>Sordariomycetes</taxon>
        <taxon>Sordariomycetidae</taxon>
        <taxon>Cephalothecales</taxon>
        <taxon>Cephalothecaceae</taxon>
        <taxon>Phialemonium</taxon>
    </lineage>
</organism>
<dbReference type="GO" id="GO:0005737">
    <property type="term" value="C:cytoplasm"/>
    <property type="evidence" value="ECO:0007669"/>
    <property type="project" value="UniProtKB-SubCell"/>
</dbReference>
<protein>
    <recommendedName>
        <fullName evidence="10">Inorganic pyrophosphatase</fullName>
        <ecNumber evidence="4">3.6.1.1</ecNumber>
    </recommendedName>
    <alternativeName>
        <fullName evidence="9">Pyrophosphate phospho-hydrolase</fullName>
    </alternativeName>
</protein>
<evidence type="ECO:0000256" key="9">
    <source>
        <dbReference type="ARBA" id="ARBA00032535"/>
    </source>
</evidence>
<dbReference type="CDD" id="cd00412">
    <property type="entry name" value="pyrophosphatase"/>
    <property type="match status" value="1"/>
</dbReference>
<comment type="cofactor">
    <cofactor evidence="1">
        <name>Mg(2+)</name>
        <dbReference type="ChEBI" id="CHEBI:18420"/>
    </cofactor>
</comment>
<gene>
    <name evidence="13" type="ORF">QBC33DRAFT_531293</name>
</gene>
<dbReference type="InterPro" id="IPR036649">
    <property type="entry name" value="Pyrophosphatase_sf"/>
</dbReference>
<keyword evidence="14" id="KW-1185">Reference proteome</keyword>
<feature type="compositionally biased region" description="Polar residues" evidence="12">
    <location>
        <begin position="70"/>
        <end position="83"/>
    </location>
</feature>
<dbReference type="Proteomes" id="UP001244011">
    <property type="component" value="Unassembled WGS sequence"/>
</dbReference>
<dbReference type="EC" id="3.6.1.1" evidence="4"/>
<evidence type="ECO:0000256" key="8">
    <source>
        <dbReference type="ARBA" id="ARBA00022842"/>
    </source>
</evidence>
<evidence type="ECO:0000256" key="6">
    <source>
        <dbReference type="ARBA" id="ARBA00022723"/>
    </source>
</evidence>
<evidence type="ECO:0000256" key="11">
    <source>
        <dbReference type="ARBA" id="ARBA00047820"/>
    </source>
</evidence>
<dbReference type="Pfam" id="PF00719">
    <property type="entry name" value="Pyrophosphatase"/>
    <property type="match status" value="1"/>
</dbReference>
<evidence type="ECO:0000256" key="4">
    <source>
        <dbReference type="ARBA" id="ARBA00012146"/>
    </source>
</evidence>
<evidence type="ECO:0000313" key="14">
    <source>
        <dbReference type="Proteomes" id="UP001244011"/>
    </source>
</evidence>
<evidence type="ECO:0000256" key="7">
    <source>
        <dbReference type="ARBA" id="ARBA00022801"/>
    </source>
</evidence>
<comment type="catalytic activity">
    <reaction evidence="11">
        <text>diphosphate + H2O = 2 phosphate + H(+)</text>
        <dbReference type="Rhea" id="RHEA:24576"/>
        <dbReference type="ChEBI" id="CHEBI:15377"/>
        <dbReference type="ChEBI" id="CHEBI:15378"/>
        <dbReference type="ChEBI" id="CHEBI:33019"/>
        <dbReference type="ChEBI" id="CHEBI:43474"/>
        <dbReference type="EC" id="3.6.1.1"/>
    </reaction>
</comment>
<evidence type="ECO:0000256" key="2">
    <source>
        <dbReference type="ARBA" id="ARBA00004496"/>
    </source>
</evidence>
<dbReference type="PROSITE" id="PS00387">
    <property type="entry name" value="PPASE"/>
    <property type="match status" value="1"/>
</dbReference>
<dbReference type="GO" id="GO:0006796">
    <property type="term" value="P:phosphate-containing compound metabolic process"/>
    <property type="evidence" value="ECO:0007669"/>
    <property type="project" value="InterPro"/>
</dbReference>
<dbReference type="GeneID" id="85310483"/>
<dbReference type="AlphaFoldDB" id="A0AAJ0C8E6"/>
<dbReference type="EMBL" id="MU839002">
    <property type="protein sequence ID" value="KAK1769596.1"/>
    <property type="molecule type" value="Genomic_DNA"/>
</dbReference>
<evidence type="ECO:0000256" key="5">
    <source>
        <dbReference type="ARBA" id="ARBA00022490"/>
    </source>
</evidence>
<evidence type="ECO:0000256" key="12">
    <source>
        <dbReference type="SAM" id="MobiDB-lite"/>
    </source>
</evidence>
<accession>A0AAJ0C8E6</accession>
<name>A0AAJ0C8E6_9PEZI</name>
<evidence type="ECO:0000256" key="3">
    <source>
        <dbReference type="ARBA" id="ARBA00006220"/>
    </source>
</evidence>
<proteinExistence type="inferred from homology"/>
<evidence type="ECO:0000256" key="10">
    <source>
        <dbReference type="ARBA" id="ARBA00040300"/>
    </source>
</evidence>
<dbReference type="FunFam" id="3.90.80.10:FF:000004">
    <property type="entry name" value="Inorganic pyrophosphatase"/>
    <property type="match status" value="1"/>
</dbReference>